<keyword evidence="10" id="KW-1185">Reference proteome</keyword>
<dbReference type="InterPro" id="IPR025287">
    <property type="entry name" value="WAK_GUB"/>
</dbReference>
<dbReference type="Pfam" id="PF14380">
    <property type="entry name" value="WAK_assoc"/>
    <property type="match status" value="1"/>
</dbReference>
<evidence type="ECO:0000256" key="7">
    <source>
        <dbReference type="SAM" id="SignalP"/>
    </source>
</evidence>
<dbReference type="PANTHER" id="PTHR33355">
    <property type="entry name" value="WALL-ASSOCIATED RECEPTOR KINASE CARBOXY-TERMINAL PROTEIN-RELATED"/>
    <property type="match status" value="1"/>
</dbReference>
<proteinExistence type="predicted"/>
<feature type="domain" description="Wall-associated receptor kinase galacturonan-binding" evidence="8">
    <location>
        <begin position="31"/>
        <end position="93"/>
    </location>
</feature>
<organism evidence="10 11">
    <name type="scientific">Spinacia oleracea</name>
    <name type="common">Spinach</name>
    <dbReference type="NCBI Taxonomy" id="3562"/>
    <lineage>
        <taxon>Eukaryota</taxon>
        <taxon>Viridiplantae</taxon>
        <taxon>Streptophyta</taxon>
        <taxon>Embryophyta</taxon>
        <taxon>Tracheophyta</taxon>
        <taxon>Spermatophyta</taxon>
        <taxon>Magnoliopsida</taxon>
        <taxon>eudicotyledons</taxon>
        <taxon>Gunneridae</taxon>
        <taxon>Pentapetalae</taxon>
        <taxon>Caryophyllales</taxon>
        <taxon>Chenopodiaceae</taxon>
        <taxon>Chenopodioideae</taxon>
        <taxon>Anserineae</taxon>
        <taxon>Spinacia</taxon>
    </lineage>
</organism>
<evidence type="ECO:0000259" key="9">
    <source>
        <dbReference type="Pfam" id="PF14380"/>
    </source>
</evidence>
<comment type="catalytic activity">
    <reaction evidence="6">
        <text>L-seryl-[protein] + ATP = O-phospho-L-seryl-[protein] + ADP + H(+)</text>
        <dbReference type="Rhea" id="RHEA:17989"/>
        <dbReference type="Rhea" id="RHEA-COMP:9863"/>
        <dbReference type="Rhea" id="RHEA-COMP:11604"/>
        <dbReference type="ChEBI" id="CHEBI:15378"/>
        <dbReference type="ChEBI" id="CHEBI:29999"/>
        <dbReference type="ChEBI" id="CHEBI:30616"/>
        <dbReference type="ChEBI" id="CHEBI:83421"/>
        <dbReference type="ChEBI" id="CHEBI:456216"/>
        <dbReference type="EC" id="2.7.11.1"/>
    </reaction>
</comment>
<evidence type="ECO:0000256" key="6">
    <source>
        <dbReference type="ARBA" id="ARBA00048679"/>
    </source>
</evidence>
<feature type="signal peptide" evidence="7">
    <location>
        <begin position="1"/>
        <end position="29"/>
    </location>
</feature>
<comment type="catalytic activity">
    <reaction evidence="5">
        <text>L-threonyl-[protein] + ATP = O-phospho-L-threonyl-[protein] + ADP + H(+)</text>
        <dbReference type="Rhea" id="RHEA:46608"/>
        <dbReference type="Rhea" id="RHEA-COMP:11060"/>
        <dbReference type="Rhea" id="RHEA-COMP:11605"/>
        <dbReference type="ChEBI" id="CHEBI:15378"/>
        <dbReference type="ChEBI" id="CHEBI:30013"/>
        <dbReference type="ChEBI" id="CHEBI:30616"/>
        <dbReference type="ChEBI" id="CHEBI:61977"/>
        <dbReference type="ChEBI" id="CHEBI:456216"/>
        <dbReference type="EC" id="2.7.11.1"/>
    </reaction>
</comment>
<dbReference type="PANTHER" id="PTHR33355:SF12">
    <property type="entry name" value="WALL-ASSOCIATED RECEPTOR KINASE CARBOXY-TERMINAL PROTEIN"/>
    <property type="match status" value="1"/>
</dbReference>
<evidence type="ECO:0000256" key="3">
    <source>
        <dbReference type="ARBA" id="ARBA00022729"/>
    </source>
</evidence>
<keyword evidence="4" id="KW-0325">Glycoprotein</keyword>
<evidence type="ECO:0000256" key="4">
    <source>
        <dbReference type="ARBA" id="ARBA00023180"/>
    </source>
</evidence>
<dbReference type="Pfam" id="PF13947">
    <property type="entry name" value="GUB_WAK_bind"/>
    <property type="match status" value="1"/>
</dbReference>
<evidence type="ECO:0000256" key="5">
    <source>
        <dbReference type="ARBA" id="ARBA00047899"/>
    </source>
</evidence>
<evidence type="ECO:0000313" key="11">
    <source>
        <dbReference type="RefSeq" id="XP_056695894.1"/>
    </source>
</evidence>
<accession>A0ABM3RJU4</accession>
<protein>
    <recommendedName>
        <fullName evidence="2">non-specific serine/threonine protein kinase</fullName>
        <ecNumber evidence="2">2.7.11.1</ecNumber>
    </recommendedName>
</protein>
<dbReference type="InterPro" id="IPR032872">
    <property type="entry name" value="WAK_assoc_C"/>
</dbReference>
<feature type="chain" id="PRO_5046338634" description="non-specific serine/threonine protein kinase" evidence="7">
    <location>
        <begin position="30"/>
        <end position="376"/>
    </location>
</feature>
<keyword evidence="3 7" id="KW-0732">Signal</keyword>
<name>A0ABM3RJU4_SPIOL</name>
<dbReference type="RefSeq" id="XP_056695894.1">
    <property type="nucleotide sequence ID" value="XM_056839916.1"/>
</dbReference>
<dbReference type="EC" id="2.7.11.1" evidence="2"/>
<gene>
    <name evidence="11" type="primary">LOC110779423</name>
</gene>
<dbReference type="GeneID" id="110779423"/>
<evidence type="ECO:0000313" key="10">
    <source>
        <dbReference type="Proteomes" id="UP000813463"/>
    </source>
</evidence>
<reference evidence="11" key="2">
    <citation type="submission" date="2025-08" db="UniProtKB">
        <authorList>
            <consortium name="RefSeq"/>
        </authorList>
    </citation>
    <scope>IDENTIFICATION</scope>
    <source>
        <tissue evidence="11">Leaf</tissue>
    </source>
</reference>
<comment type="subcellular location">
    <subcellularLocation>
        <location evidence="1">Membrane</location>
        <topology evidence="1">Single-pass membrane protein</topology>
    </subcellularLocation>
</comment>
<feature type="domain" description="Wall-associated receptor kinase C-terminal" evidence="9">
    <location>
        <begin position="302"/>
        <end position="339"/>
    </location>
</feature>
<sequence>MNHLSTPTCFLTLSVLLLTFLHLLIPSSSECRSQCGTIPIHYPFSIDDGCGAPQFRNMFTCNTSSLALFFITPNGNYKVQSIDYKTQTLTVYDPDMSTCTVLQPHHDLRLSDIQYAIIPPSSDTVFALLNCSVDSPILHRFSSLCFEFAGHKCQELYSSCNSFRIFTTGGLANPGMTNSTGPDGYFYGGGNNFNNNNNNNTGFGGGVTSGGFGGGVTSGGGGGNNMGPGVGTGMETPLGSSNNNMGSGAPIGGNEMPPPPCCFTGYSTVKVMSMDILDCTHFTSFYDVDKLRGVTPMDWSYGLKFSYSVPDMGCQRCTKSGGSCGFDVQTEALLCLCPDSNNSTRQCGNDIDAGRRWTPSIMLQAFITCLGVLLLC</sequence>
<dbReference type="Proteomes" id="UP000813463">
    <property type="component" value="Chromosome 3"/>
</dbReference>
<evidence type="ECO:0000256" key="2">
    <source>
        <dbReference type="ARBA" id="ARBA00012513"/>
    </source>
</evidence>
<evidence type="ECO:0000259" key="8">
    <source>
        <dbReference type="Pfam" id="PF13947"/>
    </source>
</evidence>
<reference evidence="10" key="1">
    <citation type="journal article" date="2021" name="Nat. Commun.">
        <title>Genomic analyses provide insights into spinach domestication and the genetic basis of agronomic traits.</title>
        <authorList>
            <person name="Cai X."/>
            <person name="Sun X."/>
            <person name="Xu C."/>
            <person name="Sun H."/>
            <person name="Wang X."/>
            <person name="Ge C."/>
            <person name="Zhang Z."/>
            <person name="Wang Q."/>
            <person name="Fei Z."/>
            <person name="Jiao C."/>
            <person name="Wang Q."/>
        </authorList>
    </citation>
    <scope>NUCLEOTIDE SEQUENCE [LARGE SCALE GENOMIC DNA]</scope>
    <source>
        <strain evidence="10">cv. Varoflay</strain>
    </source>
</reference>
<evidence type="ECO:0000256" key="1">
    <source>
        <dbReference type="ARBA" id="ARBA00004167"/>
    </source>
</evidence>